<dbReference type="EMBL" id="JAATEJ010000016">
    <property type="protein sequence ID" value="NJP45662.1"/>
    <property type="molecule type" value="Genomic_DNA"/>
</dbReference>
<protein>
    <submittedName>
        <fullName evidence="2">Uncharacterized protein</fullName>
    </submittedName>
</protein>
<name>A0ABX0ZRQ0_9ACTN</name>
<gene>
    <name evidence="2" type="ORF">HCN08_19975</name>
</gene>
<dbReference type="Proteomes" id="UP000734511">
    <property type="component" value="Unassembled WGS sequence"/>
</dbReference>
<feature type="coiled-coil region" evidence="1">
    <location>
        <begin position="309"/>
        <end position="336"/>
    </location>
</feature>
<evidence type="ECO:0000256" key="1">
    <source>
        <dbReference type="SAM" id="Coils"/>
    </source>
</evidence>
<evidence type="ECO:0000313" key="3">
    <source>
        <dbReference type="Proteomes" id="UP000734511"/>
    </source>
</evidence>
<dbReference type="RefSeq" id="WP_167984520.1">
    <property type="nucleotide sequence ID" value="NZ_JAATEJ010000016.1"/>
</dbReference>
<keyword evidence="3" id="KW-1185">Reference proteome</keyword>
<organism evidence="2 3">
    <name type="scientific">Actinacidiphila epipremni</name>
    <dbReference type="NCBI Taxonomy" id="2053013"/>
    <lineage>
        <taxon>Bacteria</taxon>
        <taxon>Bacillati</taxon>
        <taxon>Actinomycetota</taxon>
        <taxon>Actinomycetes</taxon>
        <taxon>Kitasatosporales</taxon>
        <taxon>Streptomycetaceae</taxon>
        <taxon>Actinacidiphila</taxon>
    </lineage>
</organism>
<sequence length="351" mass="37780">MSVPRITLTMLGATGSGKTTYLHGMYATLSSGVNGYFMYAADPDVDLDLAEAWGELCTEGTLPIPTVEVPTSWDFRFLHGVLPLLEIDCMDFRGGAGTQRGNREDSPEDIALLRARIAVSDAVFLALDGQHVAQWIADGAYGNRNRATDPMKIAGLSRAISGVVGERLEAGEPAPSLVILVTKADLISQGTGMTVREALAVAGKNLANLVPVVASEGVSAMLCPVQLGKFPGADLTTVDPGAVNPKNLHQPIIFALLHYLTEGIVRHEDQIRQISGQMDEQSQELARLSAGAFGGFFKRGTIQAGGQRLHDWQNQLARTRDEVSESRRRVDLLAEQLRGMAKYRSGKLLEG</sequence>
<keyword evidence="1" id="KW-0175">Coiled coil</keyword>
<evidence type="ECO:0000313" key="2">
    <source>
        <dbReference type="EMBL" id="NJP45662.1"/>
    </source>
</evidence>
<proteinExistence type="predicted"/>
<accession>A0ABX0ZRQ0</accession>
<reference evidence="2 3" key="1">
    <citation type="submission" date="2020-03" db="EMBL/GenBank/DDBJ databases">
        <title>WGS of actinomycetes isolated from Thailand.</title>
        <authorList>
            <person name="Thawai C."/>
        </authorList>
    </citation>
    <scope>NUCLEOTIDE SEQUENCE [LARGE SCALE GENOMIC DNA]</scope>
    <source>
        <strain evidence="2 3">PRB2-1</strain>
    </source>
</reference>
<comment type="caution">
    <text evidence="2">The sequence shown here is derived from an EMBL/GenBank/DDBJ whole genome shotgun (WGS) entry which is preliminary data.</text>
</comment>